<keyword evidence="3" id="KW-1134">Transmembrane beta strand</keyword>
<keyword evidence="6" id="KW-0472">Membrane</keyword>
<dbReference type="AlphaFoldDB" id="A0A0C2BQ41"/>
<evidence type="ECO:0000256" key="6">
    <source>
        <dbReference type="ARBA" id="ARBA00023136"/>
    </source>
</evidence>
<dbReference type="GO" id="GO:0009279">
    <property type="term" value="C:cell outer membrane"/>
    <property type="evidence" value="ECO:0007669"/>
    <property type="project" value="UniProtKB-SubCell"/>
</dbReference>
<comment type="subcellular location">
    <subcellularLocation>
        <location evidence="1">Cell outer membrane</location>
        <topology evidence="1">Multi-pass membrane protein</topology>
    </subcellularLocation>
</comment>
<dbReference type="GO" id="GO:0015483">
    <property type="term" value="F:long-chain fatty acid transporting porin activity"/>
    <property type="evidence" value="ECO:0007669"/>
    <property type="project" value="TreeGrafter"/>
</dbReference>
<feature type="signal peptide" evidence="8">
    <location>
        <begin position="1"/>
        <end position="23"/>
    </location>
</feature>
<dbReference type="Pfam" id="PF03349">
    <property type="entry name" value="Toluene_X"/>
    <property type="match status" value="1"/>
</dbReference>
<dbReference type="OrthoDB" id="19849at2"/>
<protein>
    <submittedName>
        <fullName evidence="9">Hydrocarbon degradation protein</fullName>
    </submittedName>
</protein>
<evidence type="ECO:0000256" key="2">
    <source>
        <dbReference type="ARBA" id="ARBA00008163"/>
    </source>
</evidence>
<feature type="chain" id="PRO_5002158716" evidence="8">
    <location>
        <begin position="24"/>
        <end position="442"/>
    </location>
</feature>
<reference evidence="9 10" key="1">
    <citation type="submission" date="2014-12" db="EMBL/GenBank/DDBJ databases">
        <title>Denitrispirillum autotrophicum gen. nov., sp. nov., Denitrifying, Facultatively Autotrophic Bacteria Isolated from Rice Paddy Soil.</title>
        <authorList>
            <person name="Ishii S."/>
            <person name="Ashida N."/>
            <person name="Ohno H."/>
            <person name="Otsuka S."/>
            <person name="Yokota A."/>
            <person name="Senoo K."/>
        </authorList>
    </citation>
    <scope>NUCLEOTIDE SEQUENCE [LARGE SCALE GENOMIC DNA]</scope>
    <source>
        <strain evidence="9 10">TSA66</strain>
    </source>
</reference>
<evidence type="ECO:0000256" key="5">
    <source>
        <dbReference type="ARBA" id="ARBA00022729"/>
    </source>
</evidence>
<keyword evidence="7" id="KW-0998">Cell outer membrane</keyword>
<evidence type="ECO:0000256" key="8">
    <source>
        <dbReference type="SAM" id="SignalP"/>
    </source>
</evidence>
<name>A0A0C2BQ41_9BURK</name>
<dbReference type="InterPro" id="IPR005017">
    <property type="entry name" value="OMPP1/FadL/TodX"/>
</dbReference>
<keyword evidence="4" id="KW-0812">Transmembrane</keyword>
<evidence type="ECO:0000313" key="9">
    <source>
        <dbReference type="EMBL" id="KIF80191.1"/>
    </source>
</evidence>
<dbReference type="PANTHER" id="PTHR35093:SF3">
    <property type="entry name" value="LONG-CHAIN FATTY ACID TRANSPORT PROTEIN"/>
    <property type="match status" value="1"/>
</dbReference>
<evidence type="ECO:0000256" key="7">
    <source>
        <dbReference type="ARBA" id="ARBA00023237"/>
    </source>
</evidence>
<keyword evidence="5 8" id="KW-0732">Signal</keyword>
<comment type="caution">
    <text evidence="9">The sequence shown here is derived from an EMBL/GenBank/DDBJ whole genome shotgun (WGS) entry which is preliminary data.</text>
</comment>
<accession>A0A0C2BQ41</accession>
<dbReference type="EMBL" id="JWJG01000028">
    <property type="protein sequence ID" value="KIF80191.1"/>
    <property type="molecule type" value="Genomic_DNA"/>
</dbReference>
<dbReference type="RefSeq" id="WP_040039105.1">
    <property type="nucleotide sequence ID" value="NZ_JWJG01000028.1"/>
</dbReference>
<sequence>MKFVRFALAASTVALMLPAPSHAGGFALSEMSAASLGNAHAGGAAAAEDLSTIYFNPAGLTRLSGRQFMVSGSAIRPSANFENRGSFSAAGPLSGGNGGDAGSWALVPALYYAMDISPDLRFGLGMQVPFGLTTEYDAGWVGRYQALKSDLITVDINPTLAYRLSDTVSVGGGVSAQYVNVELSRAIDFGSVCVGSAGLATCSAIGFLPQARDGSVTVKGNDWGYGFNLGALFTPDARMRFGIAYRSKVSHELSGSANFTKPAGLPGPIAAAPTFTNTGARADIDLPDSLSVSGYVDLDPKWSVMADVTWTHWSRFKELRIRFDNGAADSVTPEEWRNTYRVAAAVNYRYNDMWKLRAGLAYDQSPVEGQFRTPRIPDNNRRWLTLGAQYKPSRQDSWDFGYAHLFVSDASLNKSEPPVGGTLVGNYSNDVNILSVQYNRAF</sequence>
<evidence type="ECO:0000256" key="4">
    <source>
        <dbReference type="ARBA" id="ARBA00022692"/>
    </source>
</evidence>
<proteinExistence type="inferred from homology"/>
<dbReference type="PANTHER" id="PTHR35093">
    <property type="entry name" value="OUTER MEMBRANE PROTEIN NMB0088-RELATED"/>
    <property type="match status" value="1"/>
</dbReference>
<dbReference type="STRING" id="709839.TSA66_04190"/>
<dbReference type="SUPFAM" id="SSF56935">
    <property type="entry name" value="Porins"/>
    <property type="match status" value="1"/>
</dbReference>
<comment type="similarity">
    <text evidence="2">Belongs to the OmpP1/FadL family.</text>
</comment>
<evidence type="ECO:0000256" key="1">
    <source>
        <dbReference type="ARBA" id="ARBA00004571"/>
    </source>
</evidence>
<gene>
    <name evidence="9" type="ORF">TSA66_04190</name>
</gene>
<evidence type="ECO:0000256" key="3">
    <source>
        <dbReference type="ARBA" id="ARBA00022452"/>
    </source>
</evidence>
<organism evidence="9 10">
    <name type="scientific">Noviherbaspirillum autotrophicum</name>
    <dbReference type="NCBI Taxonomy" id="709839"/>
    <lineage>
        <taxon>Bacteria</taxon>
        <taxon>Pseudomonadati</taxon>
        <taxon>Pseudomonadota</taxon>
        <taxon>Betaproteobacteria</taxon>
        <taxon>Burkholderiales</taxon>
        <taxon>Oxalobacteraceae</taxon>
        <taxon>Noviherbaspirillum</taxon>
    </lineage>
</organism>
<evidence type="ECO:0000313" key="10">
    <source>
        <dbReference type="Proteomes" id="UP000031572"/>
    </source>
</evidence>
<dbReference type="Proteomes" id="UP000031572">
    <property type="component" value="Unassembled WGS sequence"/>
</dbReference>
<dbReference type="Gene3D" id="2.40.160.60">
    <property type="entry name" value="Outer membrane protein transport protein (OMPP1/FadL/TodX)"/>
    <property type="match status" value="1"/>
</dbReference>
<keyword evidence="10" id="KW-1185">Reference proteome</keyword>